<dbReference type="AlphaFoldDB" id="A0A2D4KAT4"/>
<dbReference type="EMBL" id="IACL01048406">
    <property type="protein sequence ID" value="LAB05818.1"/>
    <property type="molecule type" value="Transcribed_RNA"/>
</dbReference>
<proteinExistence type="predicted"/>
<name>A0A2D4KAT4_9SAUR</name>
<evidence type="ECO:0000313" key="1">
    <source>
        <dbReference type="EMBL" id="LAB05818.1"/>
    </source>
</evidence>
<protein>
    <submittedName>
        <fullName evidence="1">Uncharacterized protein</fullName>
    </submittedName>
</protein>
<accession>A0A2D4KAT4</accession>
<sequence length="145" mass="16674">MYLNFYSWPQGKFLFFHTHILETIIRAMQSTSTTEHISYDGMEHLLMVRKMSCVLYKDHTAVLKAVPSCFQLGGVDTDTDRQRETQTDRDKAHILKAVPSCFQLGGVDTDTDRQRETETDRDKAHIHWDSQGSYVAALVAFEVML</sequence>
<organism evidence="1">
    <name type="scientific">Micrurus paraensis</name>
    <dbReference type="NCBI Taxonomy" id="1970185"/>
    <lineage>
        <taxon>Eukaryota</taxon>
        <taxon>Metazoa</taxon>
        <taxon>Chordata</taxon>
        <taxon>Craniata</taxon>
        <taxon>Vertebrata</taxon>
        <taxon>Euteleostomi</taxon>
        <taxon>Lepidosauria</taxon>
        <taxon>Squamata</taxon>
        <taxon>Bifurcata</taxon>
        <taxon>Unidentata</taxon>
        <taxon>Episquamata</taxon>
        <taxon>Toxicofera</taxon>
        <taxon>Serpentes</taxon>
        <taxon>Colubroidea</taxon>
        <taxon>Elapidae</taxon>
        <taxon>Elapinae</taxon>
        <taxon>Micrurus</taxon>
    </lineage>
</organism>
<reference evidence="1" key="1">
    <citation type="submission" date="2017-07" db="EMBL/GenBank/DDBJ databases">
        <authorList>
            <person name="Mikheyev A."/>
            <person name="Grau M."/>
        </authorList>
    </citation>
    <scope>NUCLEOTIDE SEQUENCE</scope>
    <source>
        <tissue evidence="1">Venom_gland</tissue>
    </source>
</reference>
<reference evidence="1" key="2">
    <citation type="submission" date="2017-11" db="EMBL/GenBank/DDBJ databases">
        <title>Coralsnake Venomics: Analyses of Venom Gland Transcriptomes and Proteomes of Six Brazilian Taxa.</title>
        <authorList>
            <person name="Aird S.D."/>
            <person name="Jorge da Silva N."/>
            <person name="Qiu L."/>
            <person name="Villar-Briones A."/>
            <person name="Aparecida-Saddi V."/>
            <person name="Campos-Telles M.P."/>
            <person name="Grau M."/>
            <person name="Mikheyev A.S."/>
        </authorList>
    </citation>
    <scope>NUCLEOTIDE SEQUENCE</scope>
    <source>
        <tissue evidence="1">Venom_gland</tissue>
    </source>
</reference>